<proteinExistence type="predicted"/>
<accession>A0A6A6RIN6</accession>
<dbReference type="AlphaFoldDB" id="A0A6A6RIN6"/>
<gene>
    <name evidence="1" type="ORF">P280DRAFT_536696</name>
</gene>
<name>A0A6A6RIN6_9PLEO</name>
<dbReference type="Proteomes" id="UP000799753">
    <property type="component" value="Unassembled WGS sequence"/>
</dbReference>
<sequence length="152" mass="17234">MRIDGYEVDMNMDDVSDFDDSTPDLFDDVNNKSVPQPAGVECDICLKLEKEMGEILAQTPVDEFARVTLRSRLTEHYAAHDGHEAQVVATKTSVQAQWNKAKSHRVSNQVQARKQDAKMLDSCDSNVHDNQEEMQSFFDFDKYANKSDKTGK</sequence>
<reference evidence="1" key="1">
    <citation type="journal article" date="2020" name="Stud. Mycol.">
        <title>101 Dothideomycetes genomes: a test case for predicting lifestyles and emergence of pathogens.</title>
        <authorList>
            <person name="Haridas S."/>
            <person name="Albert R."/>
            <person name="Binder M."/>
            <person name="Bloem J."/>
            <person name="Labutti K."/>
            <person name="Salamov A."/>
            <person name="Andreopoulos B."/>
            <person name="Baker S."/>
            <person name="Barry K."/>
            <person name="Bills G."/>
            <person name="Bluhm B."/>
            <person name="Cannon C."/>
            <person name="Castanera R."/>
            <person name="Culley D."/>
            <person name="Daum C."/>
            <person name="Ezra D."/>
            <person name="Gonzalez J."/>
            <person name="Henrissat B."/>
            <person name="Kuo A."/>
            <person name="Liang C."/>
            <person name="Lipzen A."/>
            <person name="Lutzoni F."/>
            <person name="Magnuson J."/>
            <person name="Mondo S."/>
            <person name="Nolan M."/>
            <person name="Ohm R."/>
            <person name="Pangilinan J."/>
            <person name="Park H.-J."/>
            <person name="Ramirez L."/>
            <person name="Alfaro M."/>
            <person name="Sun H."/>
            <person name="Tritt A."/>
            <person name="Yoshinaga Y."/>
            <person name="Zwiers L.-H."/>
            <person name="Turgeon B."/>
            <person name="Goodwin S."/>
            <person name="Spatafora J."/>
            <person name="Crous P."/>
            <person name="Grigoriev I."/>
        </authorList>
    </citation>
    <scope>NUCLEOTIDE SEQUENCE</scope>
    <source>
        <strain evidence="1">CBS 473.64</strain>
    </source>
</reference>
<evidence type="ECO:0000313" key="2">
    <source>
        <dbReference type="Proteomes" id="UP000799753"/>
    </source>
</evidence>
<evidence type="ECO:0000313" key="1">
    <source>
        <dbReference type="EMBL" id="KAF2635160.1"/>
    </source>
</evidence>
<keyword evidence="2" id="KW-1185">Reference proteome</keyword>
<dbReference type="EMBL" id="MU006810">
    <property type="protein sequence ID" value="KAF2635160.1"/>
    <property type="molecule type" value="Genomic_DNA"/>
</dbReference>
<protein>
    <submittedName>
        <fullName evidence="1">Uncharacterized protein</fullName>
    </submittedName>
</protein>
<organism evidence="1 2">
    <name type="scientific">Massarina eburnea CBS 473.64</name>
    <dbReference type="NCBI Taxonomy" id="1395130"/>
    <lineage>
        <taxon>Eukaryota</taxon>
        <taxon>Fungi</taxon>
        <taxon>Dikarya</taxon>
        <taxon>Ascomycota</taxon>
        <taxon>Pezizomycotina</taxon>
        <taxon>Dothideomycetes</taxon>
        <taxon>Pleosporomycetidae</taxon>
        <taxon>Pleosporales</taxon>
        <taxon>Massarineae</taxon>
        <taxon>Massarinaceae</taxon>
        <taxon>Massarina</taxon>
    </lineage>
</organism>